<dbReference type="CDD" id="cd00158">
    <property type="entry name" value="RHOD"/>
    <property type="match status" value="1"/>
</dbReference>
<keyword evidence="1" id="KW-0732">Signal</keyword>
<evidence type="ECO:0000259" key="2">
    <source>
        <dbReference type="PROSITE" id="PS50206"/>
    </source>
</evidence>
<dbReference type="PANTHER" id="PTHR44086:SF10">
    <property type="entry name" value="THIOSULFATE SULFURTRANSFERASE_RHODANESE-LIKE DOMAIN-CONTAINING PROTEIN 3"/>
    <property type="match status" value="1"/>
</dbReference>
<dbReference type="AlphaFoldDB" id="A0A967KA06"/>
<dbReference type="SMART" id="SM00450">
    <property type="entry name" value="RHOD"/>
    <property type="match status" value="1"/>
</dbReference>
<feature type="chain" id="PRO_5037701281" evidence="1">
    <location>
        <begin position="21"/>
        <end position="139"/>
    </location>
</feature>
<proteinExistence type="predicted"/>
<feature type="domain" description="Rhodanese" evidence="2">
    <location>
        <begin position="43"/>
        <end position="139"/>
    </location>
</feature>
<dbReference type="Pfam" id="PF00581">
    <property type="entry name" value="Rhodanese"/>
    <property type="match status" value="1"/>
</dbReference>
<evidence type="ECO:0000256" key="1">
    <source>
        <dbReference type="SAM" id="SignalP"/>
    </source>
</evidence>
<dbReference type="InterPro" id="IPR001763">
    <property type="entry name" value="Rhodanese-like_dom"/>
</dbReference>
<dbReference type="SUPFAM" id="SSF52821">
    <property type="entry name" value="Rhodanese/Cell cycle control phosphatase"/>
    <property type="match status" value="1"/>
</dbReference>
<dbReference type="GO" id="GO:0004792">
    <property type="term" value="F:thiosulfate-cyanide sulfurtransferase activity"/>
    <property type="evidence" value="ECO:0007669"/>
    <property type="project" value="TreeGrafter"/>
</dbReference>
<gene>
    <name evidence="3" type="ORF">HBA54_16520</name>
</gene>
<feature type="signal peptide" evidence="1">
    <location>
        <begin position="1"/>
        <end position="20"/>
    </location>
</feature>
<accession>A0A967KA06</accession>
<dbReference type="PANTHER" id="PTHR44086">
    <property type="entry name" value="THIOSULFATE SULFURTRANSFERASE RDL2, MITOCHONDRIAL-RELATED"/>
    <property type="match status" value="1"/>
</dbReference>
<protein>
    <submittedName>
        <fullName evidence="3">Rhodanese-like domain-containing protein</fullName>
    </submittedName>
</protein>
<dbReference type="EMBL" id="JAAQPH010000012">
    <property type="protein sequence ID" value="NIA70212.1"/>
    <property type="molecule type" value="Genomic_DNA"/>
</dbReference>
<dbReference type="PROSITE" id="PS50206">
    <property type="entry name" value="RHODANESE_3"/>
    <property type="match status" value="1"/>
</dbReference>
<dbReference type="RefSeq" id="WP_167226581.1">
    <property type="nucleotide sequence ID" value="NZ_JAAQPH010000012.1"/>
</dbReference>
<keyword evidence="4" id="KW-1185">Reference proteome</keyword>
<dbReference type="InterPro" id="IPR036873">
    <property type="entry name" value="Rhodanese-like_dom_sf"/>
</dbReference>
<name>A0A967KA06_9PROT</name>
<comment type="caution">
    <text evidence="3">The sequence shown here is derived from an EMBL/GenBank/DDBJ whole genome shotgun (WGS) entry which is preliminary data.</text>
</comment>
<organism evidence="3 4">
    <name type="scientific">Pelagibius litoralis</name>
    <dbReference type="NCBI Taxonomy" id="374515"/>
    <lineage>
        <taxon>Bacteria</taxon>
        <taxon>Pseudomonadati</taxon>
        <taxon>Pseudomonadota</taxon>
        <taxon>Alphaproteobacteria</taxon>
        <taxon>Rhodospirillales</taxon>
        <taxon>Rhodovibrionaceae</taxon>
        <taxon>Pelagibius</taxon>
    </lineage>
</organism>
<evidence type="ECO:0000313" key="4">
    <source>
        <dbReference type="Proteomes" id="UP000761264"/>
    </source>
</evidence>
<sequence>MRWLISAVVLCLGLAGPAGAAEETPLNLEGVTIVSAQELKPMLEQGIFIYDLRKKASFVDGHVPGAQSAAAYYDAQETTLDTSFLGPNKSDSVLFYSHGTTGWKSYWAAKRAVEAGYTNVMWMRGGFSEWASSEFPIAR</sequence>
<dbReference type="Gene3D" id="3.40.250.10">
    <property type="entry name" value="Rhodanese-like domain"/>
    <property type="match status" value="1"/>
</dbReference>
<reference evidence="3" key="1">
    <citation type="submission" date="2020-03" db="EMBL/GenBank/DDBJ databases">
        <title>Genome of Pelagibius litoralis DSM 21314T.</title>
        <authorList>
            <person name="Wang G."/>
        </authorList>
    </citation>
    <scope>NUCLEOTIDE SEQUENCE</scope>
    <source>
        <strain evidence="3">DSM 21314</strain>
    </source>
</reference>
<dbReference type="Proteomes" id="UP000761264">
    <property type="component" value="Unassembled WGS sequence"/>
</dbReference>
<evidence type="ECO:0000313" key="3">
    <source>
        <dbReference type="EMBL" id="NIA70212.1"/>
    </source>
</evidence>